<evidence type="ECO:0000256" key="3">
    <source>
        <dbReference type="SAM" id="Phobius"/>
    </source>
</evidence>
<evidence type="ECO:0000256" key="2">
    <source>
        <dbReference type="SAM" id="MobiDB-lite"/>
    </source>
</evidence>
<evidence type="ECO:0000313" key="4">
    <source>
        <dbReference type="EMBL" id="GJN02063.1"/>
    </source>
</evidence>
<name>A0AAV5CW14_ELECO</name>
<feature type="transmembrane region" description="Helical" evidence="3">
    <location>
        <begin position="82"/>
        <end position="103"/>
    </location>
</feature>
<reference evidence="4" key="1">
    <citation type="journal article" date="2018" name="DNA Res.">
        <title>Multiple hybrid de novo genome assembly of finger millet, an orphan allotetraploid crop.</title>
        <authorList>
            <person name="Hatakeyama M."/>
            <person name="Aluri S."/>
            <person name="Balachadran M.T."/>
            <person name="Sivarajan S.R."/>
            <person name="Patrignani A."/>
            <person name="Gruter S."/>
            <person name="Poveda L."/>
            <person name="Shimizu-Inatsugi R."/>
            <person name="Baeten J."/>
            <person name="Francoijs K.J."/>
            <person name="Nataraja K.N."/>
            <person name="Reddy Y.A.N."/>
            <person name="Phadnis S."/>
            <person name="Ravikumar R.L."/>
            <person name="Schlapbach R."/>
            <person name="Sreeman S.M."/>
            <person name="Shimizu K.K."/>
        </authorList>
    </citation>
    <scope>NUCLEOTIDE SEQUENCE</scope>
</reference>
<feature type="coiled-coil region" evidence="1">
    <location>
        <begin position="18"/>
        <end position="66"/>
    </location>
</feature>
<proteinExistence type="predicted"/>
<keyword evidence="3" id="KW-1133">Transmembrane helix</keyword>
<keyword evidence="1" id="KW-0175">Coiled coil</keyword>
<keyword evidence="5" id="KW-1185">Reference proteome</keyword>
<dbReference type="AlphaFoldDB" id="A0AAV5CW14"/>
<accession>A0AAV5CW14</accession>
<sequence>MTNKSKLLQLVERTCAKAVETEDQLAKERLKVERLSLELKTRSSQMDELQSQMDELQFKLSGARAGGVVAPVLVALGRERNFWSFGVFGVTIGCLGLFVVCLLQTRGWNMADTMDEEEHNQYAANSRAAGPDNDDNPDIVHADGNGAVIV</sequence>
<reference evidence="4" key="2">
    <citation type="submission" date="2021-12" db="EMBL/GenBank/DDBJ databases">
        <title>Resequencing data analysis of finger millet.</title>
        <authorList>
            <person name="Hatakeyama M."/>
            <person name="Aluri S."/>
            <person name="Balachadran M.T."/>
            <person name="Sivarajan S.R."/>
            <person name="Poveda L."/>
            <person name="Shimizu-Inatsugi R."/>
            <person name="Schlapbach R."/>
            <person name="Sreeman S.M."/>
            <person name="Shimizu K.K."/>
        </authorList>
    </citation>
    <scope>NUCLEOTIDE SEQUENCE</scope>
</reference>
<keyword evidence="3" id="KW-0812">Transmembrane</keyword>
<evidence type="ECO:0000256" key="1">
    <source>
        <dbReference type="SAM" id="Coils"/>
    </source>
</evidence>
<evidence type="ECO:0000313" key="5">
    <source>
        <dbReference type="Proteomes" id="UP001054889"/>
    </source>
</evidence>
<dbReference type="Proteomes" id="UP001054889">
    <property type="component" value="Unassembled WGS sequence"/>
</dbReference>
<keyword evidence="3" id="KW-0472">Membrane</keyword>
<comment type="caution">
    <text evidence="4">The sequence shown here is derived from an EMBL/GenBank/DDBJ whole genome shotgun (WGS) entry which is preliminary data.</text>
</comment>
<dbReference type="EMBL" id="BQKI01000009">
    <property type="protein sequence ID" value="GJN02063.1"/>
    <property type="molecule type" value="Genomic_DNA"/>
</dbReference>
<organism evidence="4 5">
    <name type="scientific">Eleusine coracana subsp. coracana</name>
    <dbReference type="NCBI Taxonomy" id="191504"/>
    <lineage>
        <taxon>Eukaryota</taxon>
        <taxon>Viridiplantae</taxon>
        <taxon>Streptophyta</taxon>
        <taxon>Embryophyta</taxon>
        <taxon>Tracheophyta</taxon>
        <taxon>Spermatophyta</taxon>
        <taxon>Magnoliopsida</taxon>
        <taxon>Liliopsida</taxon>
        <taxon>Poales</taxon>
        <taxon>Poaceae</taxon>
        <taxon>PACMAD clade</taxon>
        <taxon>Chloridoideae</taxon>
        <taxon>Cynodonteae</taxon>
        <taxon>Eleusininae</taxon>
        <taxon>Eleusine</taxon>
    </lineage>
</organism>
<protein>
    <submittedName>
        <fullName evidence="4">Uncharacterized protein</fullName>
    </submittedName>
</protein>
<feature type="region of interest" description="Disordered" evidence="2">
    <location>
        <begin position="119"/>
        <end position="138"/>
    </location>
</feature>
<gene>
    <name evidence="4" type="primary">ga19381</name>
    <name evidence="4" type="ORF">PR202_ga19381</name>
</gene>